<evidence type="ECO:0000256" key="4">
    <source>
        <dbReference type="ARBA" id="ARBA00022980"/>
    </source>
</evidence>
<dbReference type="InterPro" id="IPR020934">
    <property type="entry name" value="Ribosomal_uS19_CS"/>
</dbReference>
<dbReference type="Gene3D" id="3.30.860.10">
    <property type="entry name" value="30s Ribosomal Protein S19, Chain A"/>
    <property type="match status" value="1"/>
</dbReference>
<evidence type="ECO:0000256" key="8">
    <source>
        <dbReference type="RuleBase" id="RU003485"/>
    </source>
</evidence>
<comment type="caution">
    <text evidence="9">The sequence shown here is derived from an EMBL/GenBank/DDBJ whole genome shotgun (WGS) entry which is preliminary data.</text>
</comment>
<keyword evidence="3 7" id="KW-0694">RNA-binding</keyword>
<dbReference type="PIRSF" id="PIRSF002144">
    <property type="entry name" value="Ribosomal_S19"/>
    <property type="match status" value="1"/>
</dbReference>
<evidence type="ECO:0000313" key="10">
    <source>
        <dbReference type="Proteomes" id="UP001314181"/>
    </source>
</evidence>
<dbReference type="InterPro" id="IPR002222">
    <property type="entry name" value="Ribosomal_uS19"/>
</dbReference>
<evidence type="ECO:0000256" key="5">
    <source>
        <dbReference type="ARBA" id="ARBA00023274"/>
    </source>
</evidence>
<evidence type="ECO:0000256" key="6">
    <source>
        <dbReference type="ARBA" id="ARBA00035163"/>
    </source>
</evidence>
<dbReference type="SUPFAM" id="SSF54570">
    <property type="entry name" value="Ribosomal protein S19"/>
    <property type="match status" value="1"/>
</dbReference>
<protein>
    <recommendedName>
        <fullName evidence="6 7">Small ribosomal subunit protein uS19</fullName>
    </recommendedName>
</protein>
<accession>A0ABM9N8K9</accession>
<keyword evidence="5 7" id="KW-0687">Ribonucleoprotein</keyword>
<gene>
    <name evidence="7 9" type="primary">rpsS</name>
    <name evidence="9" type="ORF">CAXC1_330006</name>
</gene>
<dbReference type="PRINTS" id="PR00975">
    <property type="entry name" value="RIBOSOMALS19"/>
</dbReference>
<dbReference type="PANTHER" id="PTHR11880:SF8">
    <property type="entry name" value="SMALL RIBOSOMAL SUBUNIT PROTEIN US19M"/>
    <property type="match status" value="1"/>
</dbReference>
<evidence type="ECO:0000256" key="1">
    <source>
        <dbReference type="ARBA" id="ARBA00007345"/>
    </source>
</evidence>
<dbReference type="HAMAP" id="MF_00531">
    <property type="entry name" value="Ribosomal_uS19"/>
    <property type="match status" value="1"/>
</dbReference>
<keyword evidence="10" id="KW-1185">Reference proteome</keyword>
<dbReference type="PROSITE" id="PS00323">
    <property type="entry name" value="RIBOSOMAL_S19"/>
    <property type="match status" value="1"/>
</dbReference>
<dbReference type="InterPro" id="IPR023575">
    <property type="entry name" value="Ribosomal_uS19_SF"/>
</dbReference>
<dbReference type="EMBL" id="CAWVOK010000026">
    <property type="protein sequence ID" value="CAK8163246.1"/>
    <property type="molecule type" value="Genomic_DNA"/>
</dbReference>
<evidence type="ECO:0000256" key="7">
    <source>
        <dbReference type="HAMAP-Rule" id="MF_00531"/>
    </source>
</evidence>
<sequence>MARRSVWKGPYVDHSLIKIIKSHIANNKGTKMIKTDSRRSTIIPAFVGYVFGVHNGKKYIPVSVSEDMVGCKFGEFSPTRTYYGHAVDKKKGR</sequence>
<dbReference type="NCBIfam" id="TIGR01050">
    <property type="entry name" value="rpsS_bact"/>
    <property type="match status" value="1"/>
</dbReference>
<keyword evidence="2 7" id="KW-0699">rRNA-binding</keyword>
<evidence type="ECO:0000313" key="9">
    <source>
        <dbReference type="EMBL" id="CAK8163246.1"/>
    </source>
</evidence>
<keyword evidence="4 7" id="KW-0689">Ribosomal protein</keyword>
<dbReference type="RefSeq" id="WP_338364279.1">
    <property type="nucleotide sequence ID" value="NZ_CAWVOK010000026.1"/>
</dbReference>
<reference evidence="9 10" key="1">
    <citation type="submission" date="2024-01" db="EMBL/GenBank/DDBJ databases">
        <authorList>
            <person name="Kunselman E."/>
        </authorList>
    </citation>
    <scope>NUCLEOTIDE SEQUENCE [LARGE SCALE GENOMIC DNA]</scope>
    <source>
        <strain evidence="9">2 abalone samples</strain>
    </source>
</reference>
<name>A0ABM9N8K9_9RICK</name>
<dbReference type="Proteomes" id="UP001314181">
    <property type="component" value="Unassembled WGS sequence"/>
</dbReference>
<dbReference type="InterPro" id="IPR005732">
    <property type="entry name" value="Ribosomal_uS19_bac-type"/>
</dbReference>
<comment type="function">
    <text evidence="7">Protein S19 forms a complex with S13 that binds strongly to the 16S ribosomal RNA.</text>
</comment>
<proteinExistence type="inferred from homology"/>
<evidence type="ECO:0000256" key="3">
    <source>
        <dbReference type="ARBA" id="ARBA00022884"/>
    </source>
</evidence>
<dbReference type="PANTHER" id="PTHR11880">
    <property type="entry name" value="RIBOSOMAL PROTEIN S19P FAMILY MEMBER"/>
    <property type="match status" value="1"/>
</dbReference>
<evidence type="ECO:0000256" key="2">
    <source>
        <dbReference type="ARBA" id="ARBA00022730"/>
    </source>
</evidence>
<dbReference type="Pfam" id="PF00203">
    <property type="entry name" value="Ribosomal_S19"/>
    <property type="match status" value="1"/>
</dbReference>
<organism evidence="9 10">
    <name type="scientific">Candidatus Xenohaliotis californiensis</name>
    <dbReference type="NCBI Taxonomy" id="84677"/>
    <lineage>
        <taxon>Bacteria</taxon>
        <taxon>Pseudomonadati</taxon>
        <taxon>Pseudomonadota</taxon>
        <taxon>Alphaproteobacteria</taxon>
        <taxon>Rickettsiales</taxon>
        <taxon>Anaplasmataceae</taxon>
        <taxon>Candidatus Xenohaliotis</taxon>
    </lineage>
</organism>
<comment type="similarity">
    <text evidence="1 7 8">Belongs to the universal ribosomal protein uS19 family.</text>
</comment>